<gene>
    <name evidence="1" type="ORF">EJ03DRAFT_124923</name>
</gene>
<accession>A0A6G1LK36</accession>
<dbReference type="AlphaFoldDB" id="A0A6G1LK36"/>
<evidence type="ECO:0000313" key="2">
    <source>
        <dbReference type="Proteomes" id="UP000799436"/>
    </source>
</evidence>
<dbReference type="EMBL" id="ML995811">
    <property type="protein sequence ID" value="KAF2773267.1"/>
    <property type="molecule type" value="Genomic_DNA"/>
</dbReference>
<proteinExistence type="predicted"/>
<sequence length="158" mass="16911">MFGKPAQAPSSSKIYVPDIREADLARIPLDADAVFVSLRRTTAAKTSIHGGRGQNDRLRASVPKAALTQSVGTRLHVAFQAGRGVHDTVQCVIVSRLIVASMTDRRQRACTAEDSLAFITTLVLLRREGACLGCTTFVRGAFPCASSCSAGDYCRHCS</sequence>
<dbReference type="Proteomes" id="UP000799436">
    <property type="component" value="Unassembled WGS sequence"/>
</dbReference>
<evidence type="ECO:0000313" key="1">
    <source>
        <dbReference type="EMBL" id="KAF2773267.1"/>
    </source>
</evidence>
<keyword evidence="2" id="KW-1185">Reference proteome</keyword>
<reference evidence="1" key="1">
    <citation type="journal article" date="2020" name="Stud. Mycol.">
        <title>101 Dothideomycetes genomes: a test case for predicting lifestyles and emergence of pathogens.</title>
        <authorList>
            <person name="Haridas S."/>
            <person name="Albert R."/>
            <person name="Binder M."/>
            <person name="Bloem J."/>
            <person name="Labutti K."/>
            <person name="Salamov A."/>
            <person name="Andreopoulos B."/>
            <person name="Baker S."/>
            <person name="Barry K."/>
            <person name="Bills G."/>
            <person name="Bluhm B."/>
            <person name="Cannon C."/>
            <person name="Castanera R."/>
            <person name="Culley D."/>
            <person name="Daum C."/>
            <person name="Ezra D."/>
            <person name="Gonzalez J."/>
            <person name="Henrissat B."/>
            <person name="Kuo A."/>
            <person name="Liang C."/>
            <person name="Lipzen A."/>
            <person name="Lutzoni F."/>
            <person name="Magnuson J."/>
            <person name="Mondo S."/>
            <person name="Nolan M."/>
            <person name="Ohm R."/>
            <person name="Pangilinan J."/>
            <person name="Park H.-J."/>
            <person name="Ramirez L."/>
            <person name="Alfaro M."/>
            <person name="Sun H."/>
            <person name="Tritt A."/>
            <person name="Yoshinaga Y."/>
            <person name="Zwiers L.-H."/>
            <person name="Turgeon B."/>
            <person name="Goodwin S."/>
            <person name="Spatafora J."/>
            <person name="Crous P."/>
            <person name="Grigoriev I."/>
        </authorList>
    </citation>
    <scope>NUCLEOTIDE SEQUENCE</scope>
    <source>
        <strain evidence="1">CBS 116005</strain>
    </source>
</reference>
<protein>
    <submittedName>
        <fullName evidence="1">Uncharacterized protein</fullName>
    </submittedName>
</protein>
<name>A0A6G1LK36_9PEZI</name>
<organism evidence="1 2">
    <name type="scientific">Teratosphaeria nubilosa</name>
    <dbReference type="NCBI Taxonomy" id="161662"/>
    <lineage>
        <taxon>Eukaryota</taxon>
        <taxon>Fungi</taxon>
        <taxon>Dikarya</taxon>
        <taxon>Ascomycota</taxon>
        <taxon>Pezizomycotina</taxon>
        <taxon>Dothideomycetes</taxon>
        <taxon>Dothideomycetidae</taxon>
        <taxon>Mycosphaerellales</taxon>
        <taxon>Teratosphaeriaceae</taxon>
        <taxon>Teratosphaeria</taxon>
    </lineage>
</organism>